<organism evidence="4 5">
    <name type="scientific">Evansella cellulosilytica (strain ATCC 21833 / DSM 2522 / FERM P-1141 / JCM 9156 / N-4)</name>
    <name type="common">Bacillus cellulosilyticus</name>
    <dbReference type="NCBI Taxonomy" id="649639"/>
    <lineage>
        <taxon>Bacteria</taxon>
        <taxon>Bacillati</taxon>
        <taxon>Bacillota</taxon>
        <taxon>Bacilli</taxon>
        <taxon>Bacillales</taxon>
        <taxon>Bacillaceae</taxon>
        <taxon>Evansella</taxon>
    </lineage>
</organism>
<protein>
    <recommendedName>
        <fullName evidence="2">Biotin transporter</fullName>
    </recommendedName>
</protein>
<proteinExistence type="inferred from homology"/>
<dbReference type="Gene3D" id="1.10.1760.20">
    <property type="match status" value="1"/>
</dbReference>
<dbReference type="EMBL" id="CP002394">
    <property type="protein sequence ID" value="ADU31634.1"/>
    <property type="molecule type" value="Genomic_DNA"/>
</dbReference>
<reference evidence="4 5" key="1">
    <citation type="submission" date="2010-12" db="EMBL/GenBank/DDBJ databases">
        <title>Complete sequence of Bacillus cellulosilyticus DSM 2522.</title>
        <authorList>
            <consortium name="US DOE Joint Genome Institute"/>
            <person name="Lucas S."/>
            <person name="Copeland A."/>
            <person name="Lapidus A."/>
            <person name="Cheng J.-F."/>
            <person name="Bruce D."/>
            <person name="Goodwin L."/>
            <person name="Pitluck S."/>
            <person name="Chertkov O."/>
            <person name="Detter J.C."/>
            <person name="Han C."/>
            <person name="Tapia R."/>
            <person name="Land M."/>
            <person name="Hauser L."/>
            <person name="Jeffries C."/>
            <person name="Kyrpides N."/>
            <person name="Ivanova N."/>
            <person name="Mikhailova N."/>
            <person name="Brumm P."/>
            <person name="Mead D."/>
            <person name="Woyke T."/>
        </authorList>
    </citation>
    <scope>NUCLEOTIDE SEQUENCE [LARGE SCALE GENOMIC DNA]</scope>
    <source>
        <strain evidence="5">ATCC 21833 / DSM 2522 / FERM P-1141 / JCM 9156 / N-4</strain>
    </source>
</reference>
<keyword evidence="2 3" id="KW-0472">Membrane</keyword>
<dbReference type="KEGG" id="bco:Bcell_3392"/>
<dbReference type="PIRSF" id="PIRSF016661">
    <property type="entry name" value="BioY"/>
    <property type="match status" value="1"/>
</dbReference>
<keyword evidence="2" id="KW-0813">Transport</keyword>
<dbReference type="AlphaFoldDB" id="E6U2C1"/>
<name>E6U2C1_EVAC2</name>
<keyword evidence="2" id="KW-1003">Cell membrane</keyword>
<feature type="transmembrane region" description="Helical" evidence="3">
    <location>
        <begin position="12"/>
        <end position="29"/>
    </location>
</feature>
<evidence type="ECO:0000256" key="2">
    <source>
        <dbReference type="PIRNR" id="PIRNR016661"/>
    </source>
</evidence>
<comment type="subcellular location">
    <subcellularLocation>
        <location evidence="2">Cell membrane</location>
        <topology evidence="2">Multi-pass membrane protein</topology>
    </subcellularLocation>
</comment>
<sequence length="201" mass="21658" precursor="true">MTRNKTFINVRELTRAAMFIALMAIGANLPSFIAIGTVPLTFQTVVAILAGVLLGKKVGSFAMIGYALIGLIGLPVFAQMQGGLHMLTLSPTFGFVLSFIVLAFSVGYIVEQVKKPTLLTYLIACFVGLFINYGIGIPYLHYHLKLVSGVTDITLIATSISMVPFFLKDIVLTIFTAILCPKIKNALHSSTTTKIEKTPAA</sequence>
<dbReference type="Proteomes" id="UP000001401">
    <property type="component" value="Chromosome"/>
</dbReference>
<dbReference type="STRING" id="649639.Bcell_3392"/>
<feature type="transmembrane region" description="Helical" evidence="3">
    <location>
        <begin position="35"/>
        <end position="54"/>
    </location>
</feature>
<comment type="similarity">
    <text evidence="1 2">Belongs to the BioY family.</text>
</comment>
<evidence type="ECO:0000313" key="4">
    <source>
        <dbReference type="EMBL" id="ADU31634.1"/>
    </source>
</evidence>
<feature type="transmembrane region" description="Helical" evidence="3">
    <location>
        <begin position="153"/>
        <end position="180"/>
    </location>
</feature>
<dbReference type="eggNOG" id="COG1268">
    <property type="taxonomic scope" value="Bacteria"/>
</dbReference>
<feature type="transmembrane region" description="Helical" evidence="3">
    <location>
        <begin position="61"/>
        <end position="80"/>
    </location>
</feature>
<dbReference type="OrthoDB" id="9803495at2"/>
<keyword evidence="3" id="KW-1133">Transmembrane helix</keyword>
<dbReference type="Pfam" id="PF02632">
    <property type="entry name" value="BioY"/>
    <property type="match status" value="1"/>
</dbReference>
<keyword evidence="5" id="KW-1185">Reference proteome</keyword>
<feature type="transmembrane region" description="Helical" evidence="3">
    <location>
        <begin position="118"/>
        <end position="141"/>
    </location>
</feature>
<dbReference type="GO" id="GO:0015225">
    <property type="term" value="F:biotin transmembrane transporter activity"/>
    <property type="evidence" value="ECO:0007669"/>
    <property type="project" value="UniProtKB-UniRule"/>
</dbReference>
<gene>
    <name evidence="4" type="ordered locus">Bcell_3392</name>
</gene>
<feature type="transmembrane region" description="Helical" evidence="3">
    <location>
        <begin position="92"/>
        <end position="111"/>
    </location>
</feature>
<dbReference type="PANTHER" id="PTHR34295:SF1">
    <property type="entry name" value="BIOTIN TRANSPORTER BIOY"/>
    <property type="match status" value="1"/>
</dbReference>
<accession>E6U2C1</accession>
<evidence type="ECO:0000256" key="3">
    <source>
        <dbReference type="SAM" id="Phobius"/>
    </source>
</evidence>
<dbReference type="GO" id="GO:0005886">
    <property type="term" value="C:plasma membrane"/>
    <property type="evidence" value="ECO:0007669"/>
    <property type="project" value="UniProtKB-SubCell"/>
</dbReference>
<evidence type="ECO:0000256" key="1">
    <source>
        <dbReference type="ARBA" id="ARBA00010692"/>
    </source>
</evidence>
<keyword evidence="3" id="KW-0812">Transmembrane</keyword>
<evidence type="ECO:0000313" key="5">
    <source>
        <dbReference type="Proteomes" id="UP000001401"/>
    </source>
</evidence>
<dbReference type="RefSeq" id="WP_013489965.1">
    <property type="nucleotide sequence ID" value="NC_014829.1"/>
</dbReference>
<dbReference type="HOGENOM" id="CLU_077931_3_1_9"/>
<dbReference type="PANTHER" id="PTHR34295">
    <property type="entry name" value="BIOTIN TRANSPORTER BIOY"/>
    <property type="match status" value="1"/>
</dbReference>
<dbReference type="InterPro" id="IPR003784">
    <property type="entry name" value="BioY"/>
</dbReference>